<keyword evidence="2" id="KW-1185">Reference proteome</keyword>
<sequence>MSLNFFKTSIIEVDEAVYFHENHGFDTECLADEGMVLIVERDEFSENVKWSEK</sequence>
<evidence type="ECO:0000313" key="2">
    <source>
        <dbReference type="Proteomes" id="UP000229605"/>
    </source>
</evidence>
<proteinExistence type="predicted"/>
<protein>
    <submittedName>
        <fullName evidence="1">Uncharacterized protein</fullName>
    </submittedName>
</protein>
<organism evidence="1 2">
    <name type="scientific">Escherichia phage C119</name>
    <dbReference type="NCBI Taxonomy" id="1735565"/>
    <lineage>
        <taxon>Viruses</taxon>
        <taxon>Duplodnaviria</taxon>
        <taxon>Heunggongvirae</taxon>
        <taxon>Uroviricota</taxon>
        <taxon>Caudoviricetes</taxon>
        <taxon>Drexlerviridae</taxon>
        <taxon>Rogunavirinae</taxon>
        <taxon>Rogunavirus</taxon>
        <taxon>Rogunavirus C119</taxon>
    </lineage>
</organism>
<gene>
    <name evidence="1" type="ORF">C119_63</name>
</gene>
<dbReference type="Proteomes" id="UP000229605">
    <property type="component" value="Segment"/>
</dbReference>
<reference evidence="1 2" key="1">
    <citation type="submission" date="2015-09" db="EMBL/GenBank/DDBJ databases">
        <title>Preliminary characterization of a novel lytic bacteriophage as a possible biocontrol agent against multidrug resistant Shiga toxin-producing Escherichia coli (STEC).</title>
        <authorList>
            <person name="Amarillas L."/>
            <person name="Leon-Felix J."/>
        </authorList>
    </citation>
    <scope>NUCLEOTIDE SEQUENCE [LARGE SCALE GENOMIC DNA]</scope>
</reference>
<accession>A0A0P0J055</accession>
<name>A0A0P0J055_9CAUD</name>
<evidence type="ECO:0000313" key="1">
    <source>
        <dbReference type="EMBL" id="ALJ98943.1"/>
    </source>
</evidence>
<dbReference type="EMBL" id="KT825490">
    <property type="protein sequence ID" value="ALJ98943.1"/>
    <property type="molecule type" value="Genomic_DNA"/>
</dbReference>